<feature type="domain" description="DUF7708" evidence="1">
    <location>
        <begin position="11"/>
        <end position="50"/>
    </location>
</feature>
<accession>A0A6A6WYT5</accession>
<dbReference type="Proteomes" id="UP000799757">
    <property type="component" value="Unassembled WGS sequence"/>
</dbReference>
<dbReference type="AlphaFoldDB" id="A0A6A6WYT5"/>
<reference evidence="2" key="1">
    <citation type="journal article" date="2020" name="Stud. Mycol.">
        <title>101 Dothideomycetes genomes: a test case for predicting lifestyles and emergence of pathogens.</title>
        <authorList>
            <person name="Haridas S."/>
            <person name="Albert R."/>
            <person name="Binder M."/>
            <person name="Bloem J."/>
            <person name="Labutti K."/>
            <person name="Salamov A."/>
            <person name="Andreopoulos B."/>
            <person name="Baker S."/>
            <person name="Barry K."/>
            <person name="Bills G."/>
            <person name="Bluhm B."/>
            <person name="Cannon C."/>
            <person name="Castanera R."/>
            <person name="Culley D."/>
            <person name="Daum C."/>
            <person name="Ezra D."/>
            <person name="Gonzalez J."/>
            <person name="Henrissat B."/>
            <person name="Kuo A."/>
            <person name="Liang C."/>
            <person name="Lipzen A."/>
            <person name="Lutzoni F."/>
            <person name="Magnuson J."/>
            <person name="Mondo S."/>
            <person name="Nolan M."/>
            <person name="Ohm R."/>
            <person name="Pangilinan J."/>
            <person name="Park H.-J."/>
            <person name="Ramirez L."/>
            <person name="Alfaro M."/>
            <person name="Sun H."/>
            <person name="Tritt A."/>
            <person name="Yoshinaga Y."/>
            <person name="Zwiers L.-H."/>
            <person name="Turgeon B."/>
            <person name="Goodwin S."/>
            <person name="Spatafora J."/>
            <person name="Crous P."/>
            <person name="Grigoriev I."/>
        </authorList>
    </citation>
    <scope>NUCLEOTIDE SEQUENCE</scope>
    <source>
        <strain evidence="2">CBS 109.77</strain>
    </source>
</reference>
<sequence length="51" mass="5844">YGSKRRCKETKWLTRLSARISLYGSASDMLAQNHPEYVALVWGTLKFVVIV</sequence>
<feature type="non-terminal residue" evidence="2">
    <location>
        <position position="51"/>
    </location>
</feature>
<evidence type="ECO:0000313" key="3">
    <source>
        <dbReference type="Proteomes" id="UP000799757"/>
    </source>
</evidence>
<dbReference type="Pfam" id="PF24809">
    <property type="entry name" value="DUF7708"/>
    <property type="match status" value="1"/>
</dbReference>
<gene>
    <name evidence="2" type="ORF">K505DRAFT_198095</name>
</gene>
<dbReference type="OrthoDB" id="61900at2759"/>
<name>A0A6A6WYT5_9PLEO</name>
<evidence type="ECO:0000259" key="1">
    <source>
        <dbReference type="Pfam" id="PF24809"/>
    </source>
</evidence>
<proteinExistence type="predicted"/>
<dbReference type="EMBL" id="MU002163">
    <property type="protein sequence ID" value="KAF2789088.1"/>
    <property type="molecule type" value="Genomic_DNA"/>
</dbReference>
<keyword evidence="3" id="KW-1185">Reference proteome</keyword>
<protein>
    <recommendedName>
        <fullName evidence="1">DUF7708 domain-containing protein</fullName>
    </recommendedName>
</protein>
<organism evidence="2 3">
    <name type="scientific">Melanomma pulvis-pyrius CBS 109.77</name>
    <dbReference type="NCBI Taxonomy" id="1314802"/>
    <lineage>
        <taxon>Eukaryota</taxon>
        <taxon>Fungi</taxon>
        <taxon>Dikarya</taxon>
        <taxon>Ascomycota</taxon>
        <taxon>Pezizomycotina</taxon>
        <taxon>Dothideomycetes</taxon>
        <taxon>Pleosporomycetidae</taxon>
        <taxon>Pleosporales</taxon>
        <taxon>Melanommataceae</taxon>
        <taxon>Melanomma</taxon>
    </lineage>
</organism>
<dbReference type="InterPro" id="IPR056125">
    <property type="entry name" value="DUF7708"/>
</dbReference>
<evidence type="ECO:0000313" key="2">
    <source>
        <dbReference type="EMBL" id="KAF2789088.1"/>
    </source>
</evidence>
<feature type="non-terminal residue" evidence="2">
    <location>
        <position position="1"/>
    </location>
</feature>